<dbReference type="Proteomes" id="UP000030689">
    <property type="component" value="Unassembled WGS sequence"/>
</dbReference>
<dbReference type="InterPro" id="IPR017451">
    <property type="entry name" value="F-box-assoc_interact_dom"/>
</dbReference>
<evidence type="ECO:0000259" key="1">
    <source>
        <dbReference type="PROSITE" id="PS50181"/>
    </source>
</evidence>
<evidence type="ECO:0000313" key="2">
    <source>
        <dbReference type="EMBL" id="ESQ55375.1"/>
    </source>
</evidence>
<proteinExistence type="predicted"/>
<dbReference type="NCBIfam" id="TIGR01640">
    <property type="entry name" value="F_box_assoc_1"/>
    <property type="match status" value="1"/>
</dbReference>
<dbReference type="OrthoDB" id="687122at2759"/>
<gene>
    <name evidence="2" type="ORF">EUTSA_v10025237mg</name>
</gene>
<name>V4LXG3_EUTSA</name>
<protein>
    <recommendedName>
        <fullName evidence="1">F-box domain-containing protein</fullName>
    </recommendedName>
</protein>
<dbReference type="SMART" id="SM00256">
    <property type="entry name" value="FBOX"/>
    <property type="match status" value="1"/>
</dbReference>
<dbReference type="PANTHER" id="PTHR31111:SF17">
    <property type="entry name" value="F-BOX DOMAIN-CONTAINING PROTEIN"/>
    <property type="match status" value="1"/>
</dbReference>
<dbReference type="SUPFAM" id="SSF81383">
    <property type="entry name" value="F-box domain"/>
    <property type="match status" value="1"/>
</dbReference>
<dbReference type="Pfam" id="PF08268">
    <property type="entry name" value="FBA_3"/>
    <property type="match status" value="1"/>
</dbReference>
<keyword evidence="3" id="KW-1185">Reference proteome</keyword>
<dbReference type="Pfam" id="PF00646">
    <property type="entry name" value="F-box"/>
    <property type="match status" value="1"/>
</dbReference>
<dbReference type="Gramene" id="ESQ55375">
    <property type="protein sequence ID" value="ESQ55375"/>
    <property type="gene ID" value="EUTSA_v10025237mg"/>
</dbReference>
<dbReference type="KEGG" id="eus:EUTSA_v10025237mg"/>
<dbReference type="InterPro" id="IPR013187">
    <property type="entry name" value="F-box-assoc_dom_typ3"/>
</dbReference>
<dbReference type="CDD" id="cd22157">
    <property type="entry name" value="F-box_AtFBW1-like"/>
    <property type="match status" value="1"/>
</dbReference>
<reference evidence="2 3" key="1">
    <citation type="journal article" date="2013" name="Front. Plant Sci.">
        <title>The Reference Genome of the Halophytic Plant Eutrema salsugineum.</title>
        <authorList>
            <person name="Yang R."/>
            <person name="Jarvis D.E."/>
            <person name="Chen H."/>
            <person name="Beilstein M.A."/>
            <person name="Grimwood J."/>
            <person name="Jenkins J."/>
            <person name="Shu S."/>
            <person name="Prochnik S."/>
            <person name="Xin M."/>
            <person name="Ma C."/>
            <person name="Schmutz J."/>
            <person name="Wing R.A."/>
            <person name="Mitchell-Olds T."/>
            <person name="Schumaker K.S."/>
            <person name="Wang X."/>
        </authorList>
    </citation>
    <scope>NUCLEOTIDE SEQUENCE [LARGE SCALE GENOMIC DNA]</scope>
</reference>
<dbReference type="Gene3D" id="1.20.1280.50">
    <property type="match status" value="1"/>
</dbReference>
<accession>V4LXG3</accession>
<dbReference type="PANTHER" id="PTHR31111">
    <property type="entry name" value="BNAA05G37150D PROTEIN-RELATED"/>
    <property type="match status" value="1"/>
</dbReference>
<feature type="domain" description="F-box" evidence="1">
    <location>
        <begin position="40"/>
        <end position="89"/>
    </location>
</feature>
<sequence>MAFSFDLAVIFNQERRRMKKRRSKKIRRRRRRRDVCKISQKPTHEIPFELVFEILTRLPAKSLMRFKSVSKIWSSLICSKYFTNRFLNFSSSPPRLYMCLGIDNSDVILSSSASSDSDGNTISSFVVDQDLTIPALEGYNVSHVFRGLMCFTNEDSAQIYNTSTRQLVVLPDIEESNIIAENHESKRIMYCIGHDPVHDQYKVVCTVSTSRNQTFLLEYWVLVLGGDVSSRYWRKIPSPCPPHRPITQGLIINGRMRYIAWSRLLDPVLVSFDMISEEISLLQKPEDAFWSYCGTDIIEYGGRVAVLHNSSLEDEGVMELYVMEDEEKNRWSRKTLVLDTCQMNLVRTHIVNDMSLRVQGTTSNGEVILVPQNIYYTPRGKSFVKPQFTTLFYIFLYDFQNNHLRKVDIKDTSNRYPTKIWDVIGFDDFDNLMYLL</sequence>
<dbReference type="OMA" id="VPQHITR"/>
<dbReference type="InterPro" id="IPR001810">
    <property type="entry name" value="F-box_dom"/>
</dbReference>
<organism evidence="2 3">
    <name type="scientific">Eutrema salsugineum</name>
    <name type="common">Saltwater cress</name>
    <name type="synonym">Sisymbrium salsugineum</name>
    <dbReference type="NCBI Taxonomy" id="72664"/>
    <lineage>
        <taxon>Eukaryota</taxon>
        <taxon>Viridiplantae</taxon>
        <taxon>Streptophyta</taxon>
        <taxon>Embryophyta</taxon>
        <taxon>Tracheophyta</taxon>
        <taxon>Spermatophyta</taxon>
        <taxon>Magnoliopsida</taxon>
        <taxon>eudicotyledons</taxon>
        <taxon>Gunneridae</taxon>
        <taxon>Pentapetalae</taxon>
        <taxon>rosids</taxon>
        <taxon>malvids</taxon>
        <taxon>Brassicales</taxon>
        <taxon>Brassicaceae</taxon>
        <taxon>Eutremeae</taxon>
        <taxon>Eutrema</taxon>
    </lineage>
</organism>
<dbReference type="InterPro" id="IPR036047">
    <property type="entry name" value="F-box-like_dom_sf"/>
</dbReference>
<dbReference type="PROSITE" id="PS50181">
    <property type="entry name" value="FBOX"/>
    <property type="match status" value="1"/>
</dbReference>
<dbReference type="EMBL" id="KI517384">
    <property type="protein sequence ID" value="ESQ55375.1"/>
    <property type="molecule type" value="Genomic_DNA"/>
</dbReference>
<evidence type="ECO:0000313" key="3">
    <source>
        <dbReference type="Proteomes" id="UP000030689"/>
    </source>
</evidence>
<dbReference type="AlphaFoldDB" id="V4LXG3"/>